<evidence type="ECO:0000313" key="3">
    <source>
        <dbReference type="Proteomes" id="UP000070054"/>
    </source>
</evidence>
<feature type="region of interest" description="Disordered" evidence="1">
    <location>
        <begin position="206"/>
        <end position="279"/>
    </location>
</feature>
<comment type="caution">
    <text evidence="2">The sequence shown here is derived from an EMBL/GenBank/DDBJ whole genome shotgun (WGS) entry which is preliminary data.</text>
</comment>
<sequence length="532" mass="58835">MTAQPPYPARCPYYTDTKAVQVTLRGRGKWHSRKSHTQIKEVKARKRTLNFVSPCARSPPSLRAGFKPQLSAYKLCSLPGSIYIQDTDALTNRPIHYLAHRRSTPRSEASTSRVRTLSPPSHALLLPQSLLLDKKRTQKSKHKQRRHRHHGPQRSNLITRPHLPGDSRRQLPNIIQTLPDPLLDAPRLVPVPQPRRQLRPQHLLQHRRADTNPDARPQAPEQVRARHHHRGVPGRGVGEQRHQRRRDARAAAEREQRHAAHHARRGAEVQRRDRGGYRDDHEAVGEHREGVVPALALHKVARADARRDGGDHGRHERRAREGGRGALHGLEEEWDEEDGGDVARDAEEVCEVAREEGAVKDDVARCERVRGDAHLDVDKDGEQDGRGGERGDGEPARPPVVRARIQAHEQGHDGGDEGSGAEEVDALHLFAPVRVVRLGHVEDKVHRQEREHAERDLAREGPAPADRVCEEAAEGRAGGGAGGEDDVEVPLPDAAVAERDDVAEKDGDDAVHAAAADAGYGAGDAELGEGLG</sequence>
<evidence type="ECO:0000256" key="1">
    <source>
        <dbReference type="SAM" id="MobiDB-lite"/>
    </source>
</evidence>
<feature type="compositionally biased region" description="Basic and acidic residues" evidence="1">
    <location>
        <begin position="304"/>
        <end position="323"/>
    </location>
</feature>
<reference evidence="2 3" key="1">
    <citation type="submission" date="2014-02" db="EMBL/GenBank/DDBJ databases">
        <title>The genome sequence of Colletotrichum nymphaeae SA-01.</title>
        <authorList>
            <person name="Baroncelli R."/>
            <person name="Thon M.R."/>
        </authorList>
    </citation>
    <scope>NUCLEOTIDE SEQUENCE [LARGE SCALE GENOMIC DNA]</scope>
    <source>
        <strain evidence="2 3">SA-01</strain>
    </source>
</reference>
<name>A0A135SVQ9_9PEZI</name>
<feature type="region of interest" description="Disordered" evidence="1">
    <location>
        <begin position="446"/>
        <end position="510"/>
    </location>
</feature>
<feature type="compositionally biased region" description="Polar residues" evidence="1">
    <location>
        <begin position="106"/>
        <end position="115"/>
    </location>
</feature>
<gene>
    <name evidence="2" type="ORF">CNYM01_06218</name>
</gene>
<feature type="compositionally biased region" description="Basic and acidic residues" evidence="1">
    <location>
        <begin position="374"/>
        <end position="395"/>
    </location>
</feature>
<evidence type="ECO:0000313" key="2">
    <source>
        <dbReference type="EMBL" id="KXH40002.1"/>
    </source>
</evidence>
<dbReference type="AlphaFoldDB" id="A0A135SVQ9"/>
<proteinExistence type="predicted"/>
<feature type="compositionally biased region" description="Basic and acidic residues" evidence="1">
    <location>
        <begin position="265"/>
        <end position="279"/>
    </location>
</feature>
<feature type="region of interest" description="Disordered" evidence="1">
    <location>
        <begin position="101"/>
        <end position="170"/>
    </location>
</feature>
<feature type="compositionally biased region" description="Basic and acidic residues" evidence="1">
    <location>
        <begin position="248"/>
        <end position="258"/>
    </location>
</feature>
<dbReference type="EMBL" id="JEMN01001326">
    <property type="protein sequence ID" value="KXH40002.1"/>
    <property type="molecule type" value="Genomic_DNA"/>
</dbReference>
<feature type="compositionally biased region" description="Basic residues" evidence="1">
    <location>
        <begin position="136"/>
        <end position="152"/>
    </location>
</feature>
<feature type="region of interest" description="Disordered" evidence="1">
    <location>
        <begin position="374"/>
        <end position="420"/>
    </location>
</feature>
<dbReference type="Proteomes" id="UP000070054">
    <property type="component" value="Unassembled WGS sequence"/>
</dbReference>
<protein>
    <submittedName>
        <fullName evidence="2">Uncharacterized protein</fullName>
    </submittedName>
</protein>
<keyword evidence="3" id="KW-1185">Reference proteome</keyword>
<feature type="compositionally biased region" description="Low complexity" evidence="1">
    <location>
        <begin position="117"/>
        <end position="131"/>
    </location>
</feature>
<feature type="compositionally biased region" description="Basic and acidic residues" evidence="1">
    <location>
        <begin position="446"/>
        <end position="459"/>
    </location>
</feature>
<feature type="compositionally biased region" description="Basic and acidic residues" evidence="1">
    <location>
        <begin position="406"/>
        <end position="415"/>
    </location>
</feature>
<organism evidence="2 3">
    <name type="scientific">Colletotrichum nymphaeae SA-01</name>
    <dbReference type="NCBI Taxonomy" id="1460502"/>
    <lineage>
        <taxon>Eukaryota</taxon>
        <taxon>Fungi</taxon>
        <taxon>Dikarya</taxon>
        <taxon>Ascomycota</taxon>
        <taxon>Pezizomycotina</taxon>
        <taxon>Sordariomycetes</taxon>
        <taxon>Hypocreomycetidae</taxon>
        <taxon>Glomerellales</taxon>
        <taxon>Glomerellaceae</taxon>
        <taxon>Colletotrichum</taxon>
        <taxon>Colletotrichum acutatum species complex</taxon>
    </lineage>
</organism>
<accession>A0A135SVQ9</accession>
<feature type="region of interest" description="Disordered" evidence="1">
    <location>
        <begin position="304"/>
        <end position="341"/>
    </location>
</feature>
<feature type="compositionally biased region" description="Basic and acidic residues" evidence="1">
    <location>
        <begin position="496"/>
        <end position="510"/>
    </location>
</feature>